<dbReference type="Proteomes" id="UP001057375">
    <property type="component" value="Unassembled WGS sequence"/>
</dbReference>
<keyword evidence="3" id="KW-1185">Reference proteome</keyword>
<evidence type="ECO:0000313" key="2">
    <source>
        <dbReference type="EMBL" id="GKT22293.1"/>
    </source>
</evidence>
<comment type="caution">
    <text evidence="2">The sequence shown here is derived from an EMBL/GenBank/DDBJ whole genome shotgun (WGS) entry which is preliminary data.</text>
</comment>
<feature type="region of interest" description="Disordered" evidence="1">
    <location>
        <begin position="1"/>
        <end position="27"/>
    </location>
</feature>
<accession>A0ABQ5K0H8</accession>
<evidence type="ECO:0000313" key="3">
    <source>
        <dbReference type="Proteomes" id="UP001057375"/>
    </source>
</evidence>
<proteinExistence type="predicted"/>
<gene>
    <name evidence="2" type="ORF">ADUPG1_004502</name>
</gene>
<sequence>MISPGRGSSTSTTQGSSSYIRPLGSPDGRRFAFVVRREIGQLTTTHPVDHPLVFAGMVGKRGVGDTLRQDSIGHAVCREEPVQQAL</sequence>
<organism evidence="2 3">
    <name type="scientific">Aduncisulcus paluster</name>
    <dbReference type="NCBI Taxonomy" id="2918883"/>
    <lineage>
        <taxon>Eukaryota</taxon>
        <taxon>Metamonada</taxon>
        <taxon>Carpediemonas-like organisms</taxon>
        <taxon>Aduncisulcus</taxon>
    </lineage>
</organism>
<name>A0ABQ5K0H8_9EUKA</name>
<reference evidence="2" key="1">
    <citation type="submission" date="2022-03" db="EMBL/GenBank/DDBJ databases">
        <title>Draft genome sequence of Aduncisulcus paluster, a free-living microaerophilic Fornicata.</title>
        <authorList>
            <person name="Yuyama I."/>
            <person name="Kume K."/>
            <person name="Tamura T."/>
            <person name="Inagaki Y."/>
            <person name="Hashimoto T."/>
        </authorList>
    </citation>
    <scope>NUCLEOTIDE SEQUENCE</scope>
    <source>
        <strain evidence="2">NY0171</strain>
    </source>
</reference>
<protein>
    <submittedName>
        <fullName evidence="2">Uncharacterized protein</fullName>
    </submittedName>
</protein>
<feature type="non-terminal residue" evidence="2">
    <location>
        <position position="86"/>
    </location>
</feature>
<feature type="compositionally biased region" description="Low complexity" evidence="1">
    <location>
        <begin position="1"/>
        <end position="18"/>
    </location>
</feature>
<dbReference type="EMBL" id="BQXS01006764">
    <property type="protein sequence ID" value="GKT22293.1"/>
    <property type="molecule type" value="Genomic_DNA"/>
</dbReference>
<evidence type="ECO:0000256" key="1">
    <source>
        <dbReference type="SAM" id="MobiDB-lite"/>
    </source>
</evidence>